<dbReference type="PANTHER" id="PTHR10000">
    <property type="entry name" value="PHOSPHOSERINE PHOSPHATASE"/>
    <property type="match status" value="1"/>
</dbReference>
<dbReference type="SUPFAM" id="SSF56784">
    <property type="entry name" value="HAD-like"/>
    <property type="match status" value="1"/>
</dbReference>
<sequence>MSGGLRPTTYRIRLVAVDMDGTFLDAAGEYDRDRFAALHAGLRRSGVRFVVASGNQYAALRRHFADHPDVLYIAENGALTGTTARILRTCPFPPADAARAVAITARLPSVSTLVCTAGAAYALRSGGPGRDERLRRYYARIRLVDTFEEVREPVLKLALSCPRDATEAIRTQLSEALPPGCTATSSGHGSIDIVPTGSNKGTALAWLGNRLGIRRDHMVAFGDGGNDLEMLAYAGTGIAMANAPASVRATSDRVTGSNDEAGVLTWLEHHRHLWDAPGSPGPRFAPPPTRQERS</sequence>
<dbReference type="CDD" id="cd07518">
    <property type="entry name" value="HAD_YbiV-Like"/>
    <property type="match status" value="1"/>
</dbReference>
<evidence type="ECO:0000313" key="3">
    <source>
        <dbReference type="Proteomes" id="UP001164305"/>
    </source>
</evidence>
<name>A0ABY6FXD1_9MICO</name>
<dbReference type="Gene3D" id="3.40.50.1000">
    <property type="entry name" value="HAD superfamily/HAD-like"/>
    <property type="match status" value="1"/>
</dbReference>
<dbReference type="GO" id="GO:0016787">
    <property type="term" value="F:hydrolase activity"/>
    <property type="evidence" value="ECO:0007669"/>
    <property type="project" value="UniProtKB-KW"/>
</dbReference>
<dbReference type="Pfam" id="PF08282">
    <property type="entry name" value="Hydrolase_3"/>
    <property type="match status" value="1"/>
</dbReference>
<dbReference type="SFLD" id="SFLDS00003">
    <property type="entry name" value="Haloacid_Dehalogenase"/>
    <property type="match status" value="1"/>
</dbReference>
<keyword evidence="2" id="KW-0378">Hydrolase</keyword>
<protein>
    <submittedName>
        <fullName evidence="2">Cof-type HAD-IIB family hydrolase</fullName>
    </submittedName>
</protein>
<dbReference type="SFLD" id="SFLDG01140">
    <property type="entry name" value="C2.B:_Phosphomannomutase_and_P"/>
    <property type="match status" value="1"/>
</dbReference>
<dbReference type="EMBL" id="CP107020">
    <property type="protein sequence ID" value="UYG15497.1"/>
    <property type="molecule type" value="Genomic_DNA"/>
</dbReference>
<evidence type="ECO:0000313" key="2">
    <source>
        <dbReference type="EMBL" id="UYG15497.1"/>
    </source>
</evidence>
<dbReference type="InterPro" id="IPR023214">
    <property type="entry name" value="HAD_sf"/>
</dbReference>
<reference evidence="2" key="1">
    <citation type="submission" date="2022-10" db="EMBL/GenBank/DDBJ databases">
        <title>Whole-Genome Sequencing of Brachybacterium huguangmaarense BRM-3, Isolated from Betula schmidtii.</title>
        <authorList>
            <person name="Haam D."/>
        </authorList>
    </citation>
    <scope>NUCLEOTIDE SEQUENCE</scope>
    <source>
        <strain evidence="2">BRM-3</strain>
    </source>
</reference>
<organism evidence="2 3">
    <name type="scientific">Brachybacterium huguangmaarense</name>
    <dbReference type="NCBI Taxonomy" id="1652028"/>
    <lineage>
        <taxon>Bacteria</taxon>
        <taxon>Bacillati</taxon>
        <taxon>Actinomycetota</taxon>
        <taxon>Actinomycetes</taxon>
        <taxon>Micrococcales</taxon>
        <taxon>Dermabacteraceae</taxon>
        <taxon>Brachybacterium</taxon>
    </lineage>
</organism>
<dbReference type="InterPro" id="IPR006379">
    <property type="entry name" value="HAD-SF_hydro_IIB"/>
</dbReference>
<proteinExistence type="predicted"/>
<dbReference type="Gene3D" id="3.30.1240.10">
    <property type="match status" value="1"/>
</dbReference>
<feature type="region of interest" description="Disordered" evidence="1">
    <location>
        <begin position="274"/>
        <end position="294"/>
    </location>
</feature>
<dbReference type="RefSeq" id="WP_263592711.1">
    <property type="nucleotide sequence ID" value="NZ_CP107020.1"/>
</dbReference>
<accession>A0ABY6FXD1</accession>
<dbReference type="Proteomes" id="UP001164305">
    <property type="component" value="Chromosome"/>
</dbReference>
<dbReference type="PANTHER" id="PTHR10000:SF53">
    <property type="entry name" value="5-AMINO-6-(5-PHOSPHO-D-RIBITYLAMINO)URACIL PHOSPHATASE YBJI-RELATED"/>
    <property type="match status" value="1"/>
</dbReference>
<gene>
    <name evidence="2" type="ORF">BRM3_07500</name>
</gene>
<dbReference type="NCBIfam" id="TIGR01484">
    <property type="entry name" value="HAD-SF-IIB"/>
    <property type="match status" value="1"/>
</dbReference>
<evidence type="ECO:0000256" key="1">
    <source>
        <dbReference type="SAM" id="MobiDB-lite"/>
    </source>
</evidence>
<feature type="compositionally biased region" description="Pro residues" evidence="1">
    <location>
        <begin position="279"/>
        <end position="294"/>
    </location>
</feature>
<keyword evidence="3" id="KW-1185">Reference proteome</keyword>
<dbReference type="InterPro" id="IPR036412">
    <property type="entry name" value="HAD-like_sf"/>
</dbReference>
<dbReference type="PROSITE" id="PS01229">
    <property type="entry name" value="COF_2"/>
    <property type="match status" value="1"/>
</dbReference>